<sequence length="77" mass="7977">MANQLVAAGDRRVSIVATALKTDPSPGDTLTADGQTWTVIAVSSDPAKAVWVVAGSLMDAAPAQHGLGRRYRQTANT</sequence>
<comment type="caution">
    <text evidence="1">The sequence shown here is derived from an EMBL/GenBank/DDBJ whole genome shotgun (WGS) entry which is preliminary data.</text>
</comment>
<organism evidence="1 2">
    <name type="scientific">Magnetospirillum molischianum DSM 120</name>
    <dbReference type="NCBI Taxonomy" id="1150626"/>
    <lineage>
        <taxon>Bacteria</taxon>
        <taxon>Pseudomonadati</taxon>
        <taxon>Pseudomonadota</taxon>
        <taxon>Alphaproteobacteria</taxon>
        <taxon>Rhodospirillales</taxon>
        <taxon>Rhodospirillaceae</taxon>
        <taxon>Magnetospirillum</taxon>
    </lineage>
</organism>
<protein>
    <submittedName>
        <fullName evidence="1">Uncharacterized protein</fullName>
    </submittedName>
</protein>
<gene>
    <name evidence="1" type="ORF">PHAMO_400089</name>
</gene>
<reference evidence="1 2" key="1">
    <citation type="journal article" date="2012" name="J. Bacteriol.">
        <title>Draft Genome Sequence of the Purple Photosynthetic Bacterium Phaeospirillum molischianum DSM120, a Particularly Versatile Bacterium.</title>
        <authorList>
            <person name="Duquesne K."/>
            <person name="Prima V."/>
            <person name="Ji B."/>
            <person name="Rouy Z."/>
            <person name="Medigue C."/>
            <person name="Talla E."/>
            <person name="Sturgis J.N."/>
        </authorList>
    </citation>
    <scope>NUCLEOTIDE SEQUENCE [LARGE SCALE GENOMIC DNA]</scope>
    <source>
        <strain evidence="2">DSM120</strain>
    </source>
</reference>
<accession>H8FWH0</accession>
<dbReference type="RefSeq" id="WP_002730482.1">
    <property type="nucleotide sequence ID" value="NZ_CAHP01000035.1"/>
</dbReference>
<evidence type="ECO:0000313" key="2">
    <source>
        <dbReference type="Proteomes" id="UP000004169"/>
    </source>
</evidence>
<name>H8FWH0_MAGML</name>
<proteinExistence type="predicted"/>
<dbReference type="AlphaFoldDB" id="H8FWH0"/>
<dbReference type="EMBL" id="CAHP01000035">
    <property type="protein sequence ID" value="CCG42708.1"/>
    <property type="molecule type" value="Genomic_DNA"/>
</dbReference>
<dbReference type="OrthoDB" id="7889055at2"/>
<dbReference type="Proteomes" id="UP000004169">
    <property type="component" value="Unassembled WGS sequence"/>
</dbReference>
<keyword evidence="2" id="KW-1185">Reference proteome</keyword>
<evidence type="ECO:0000313" key="1">
    <source>
        <dbReference type="EMBL" id="CCG42708.1"/>
    </source>
</evidence>